<evidence type="ECO:0000256" key="6">
    <source>
        <dbReference type="ARBA" id="ARBA00022832"/>
    </source>
</evidence>
<dbReference type="GO" id="GO:0004315">
    <property type="term" value="F:3-oxoacyl-[acyl-carrier-protein] synthase activity"/>
    <property type="evidence" value="ECO:0007669"/>
    <property type="project" value="InterPro"/>
</dbReference>
<comment type="subcellular location">
    <subcellularLocation>
        <location evidence="12">Cytoplasm</location>
    </subcellularLocation>
</comment>
<evidence type="ECO:0000256" key="12">
    <source>
        <dbReference type="HAMAP-Rule" id="MF_01815"/>
    </source>
</evidence>
<evidence type="ECO:0000313" key="16">
    <source>
        <dbReference type="Proteomes" id="UP000237684"/>
    </source>
</evidence>
<evidence type="ECO:0000256" key="9">
    <source>
        <dbReference type="ARBA" id="ARBA00023268"/>
    </source>
</evidence>
<comment type="catalytic activity">
    <reaction evidence="11">
        <text>malonyl-[ACP] + acetyl-CoA + H(+) = 3-oxobutanoyl-[ACP] + CO2 + CoA</text>
        <dbReference type="Rhea" id="RHEA:12080"/>
        <dbReference type="Rhea" id="RHEA-COMP:9623"/>
        <dbReference type="Rhea" id="RHEA-COMP:9625"/>
        <dbReference type="ChEBI" id="CHEBI:15378"/>
        <dbReference type="ChEBI" id="CHEBI:16526"/>
        <dbReference type="ChEBI" id="CHEBI:57287"/>
        <dbReference type="ChEBI" id="CHEBI:57288"/>
        <dbReference type="ChEBI" id="CHEBI:78449"/>
        <dbReference type="ChEBI" id="CHEBI:78450"/>
        <dbReference type="EC" id="2.3.1.180"/>
    </reaction>
    <physiologicalReaction direction="left-to-right" evidence="11">
        <dbReference type="Rhea" id="RHEA:12081"/>
    </physiologicalReaction>
</comment>
<dbReference type="InterPro" id="IPR013747">
    <property type="entry name" value="ACP_syn_III_C"/>
</dbReference>
<evidence type="ECO:0000256" key="1">
    <source>
        <dbReference type="ARBA" id="ARBA00005194"/>
    </source>
</evidence>
<dbReference type="EMBL" id="NIGF01000003">
    <property type="protein sequence ID" value="PQV64780.1"/>
    <property type="molecule type" value="Genomic_DNA"/>
</dbReference>
<dbReference type="GO" id="GO:0033818">
    <property type="term" value="F:beta-ketoacyl-acyl-carrier-protein synthase III activity"/>
    <property type="evidence" value="ECO:0007669"/>
    <property type="project" value="UniProtKB-UniRule"/>
</dbReference>
<keyword evidence="9 12" id="KW-0511">Multifunctional enzyme</keyword>
<comment type="function">
    <text evidence="12">Catalyzes the condensation reaction of fatty acid synthesis by the addition to an acyl acceptor of two carbons from malonyl-ACP. Catalyzes the first condensation reaction which initiates fatty acid synthesis and may therefore play a role in governing the total rate of fatty acid production. Possesses both acetoacetyl-ACP synthase and acetyl transacylase activities. Its substrate specificity determines the biosynthesis of branched-chain and/or straight-chain of fatty acids.</text>
</comment>
<dbReference type="Pfam" id="PF08545">
    <property type="entry name" value="ACP_syn_III"/>
    <property type="match status" value="1"/>
</dbReference>
<dbReference type="Pfam" id="PF08541">
    <property type="entry name" value="ACP_syn_III_C"/>
    <property type="match status" value="1"/>
</dbReference>
<comment type="domain">
    <text evidence="12">The last Arg residue of the ACP-binding site is essential for the weak association between ACP/AcpP and FabH.</text>
</comment>
<keyword evidence="8 12" id="KW-0275">Fatty acid biosynthesis</keyword>
<dbReference type="InterPro" id="IPR004655">
    <property type="entry name" value="FabH"/>
</dbReference>
<comment type="pathway">
    <text evidence="1 12">Lipid metabolism; fatty acid biosynthesis.</text>
</comment>
<comment type="caution">
    <text evidence="15">The sequence shown here is derived from an EMBL/GenBank/DDBJ whole genome shotgun (WGS) entry which is preliminary data.</text>
</comment>
<evidence type="ECO:0000256" key="8">
    <source>
        <dbReference type="ARBA" id="ARBA00023160"/>
    </source>
</evidence>
<dbReference type="Proteomes" id="UP000237684">
    <property type="component" value="Unassembled WGS sequence"/>
</dbReference>
<comment type="similarity">
    <text evidence="2 12">Belongs to the thiolase-like superfamily. FabH family.</text>
</comment>
<keyword evidence="16" id="KW-1185">Reference proteome</keyword>
<keyword evidence="12" id="KW-0963">Cytoplasm</keyword>
<reference evidence="15 16" key="1">
    <citation type="journal article" date="2018" name="Syst. Appl. Microbiol.">
        <title>Abditibacterium utsteinense sp. nov., the first cultivated member of candidate phylum FBP, isolated from ice-free Antarctic soil samples.</title>
        <authorList>
            <person name="Tahon G."/>
            <person name="Tytgat B."/>
            <person name="Lebbe L."/>
            <person name="Carlier A."/>
            <person name="Willems A."/>
        </authorList>
    </citation>
    <scope>NUCLEOTIDE SEQUENCE [LARGE SCALE GENOMIC DNA]</scope>
    <source>
        <strain evidence="15 16">LMG 29911</strain>
    </source>
</reference>
<gene>
    <name evidence="12" type="primary">fabH</name>
    <name evidence="15" type="ORF">B1R32_10347</name>
</gene>
<feature type="region of interest" description="ACP-binding" evidence="12">
    <location>
        <begin position="257"/>
        <end position="261"/>
    </location>
</feature>
<dbReference type="HAMAP" id="MF_01815">
    <property type="entry name" value="FabH"/>
    <property type="match status" value="1"/>
</dbReference>
<dbReference type="NCBIfam" id="TIGR00747">
    <property type="entry name" value="fabH"/>
    <property type="match status" value="1"/>
</dbReference>
<evidence type="ECO:0000256" key="4">
    <source>
        <dbReference type="ARBA" id="ARBA00022516"/>
    </source>
</evidence>
<dbReference type="GO" id="GO:0006633">
    <property type="term" value="P:fatty acid biosynthetic process"/>
    <property type="evidence" value="ECO:0007669"/>
    <property type="project" value="UniProtKB-UniRule"/>
</dbReference>
<dbReference type="AlphaFoldDB" id="A0A2S8SVF8"/>
<keyword evidence="10 12" id="KW-0012">Acyltransferase</keyword>
<keyword evidence="5 12" id="KW-0808">Transferase</keyword>
<feature type="active site" evidence="12">
    <location>
        <position position="286"/>
    </location>
</feature>
<feature type="active site" evidence="12">
    <location>
        <position position="256"/>
    </location>
</feature>
<dbReference type="EC" id="2.3.1.180" evidence="3 12"/>
<dbReference type="NCBIfam" id="NF006829">
    <property type="entry name" value="PRK09352.1"/>
    <property type="match status" value="1"/>
</dbReference>
<evidence type="ECO:0000313" key="15">
    <source>
        <dbReference type="EMBL" id="PQV64780.1"/>
    </source>
</evidence>
<proteinExistence type="inferred from homology"/>
<evidence type="ECO:0000256" key="7">
    <source>
        <dbReference type="ARBA" id="ARBA00023098"/>
    </source>
</evidence>
<keyword evidence="7 12" id="KW-0443">Lipid metabolism</keyword>
<evidence type="ECO:0000256" key="3">
    <source>
        <dbReference type="ARBA" id="ARBA00012333"/>
    </source>
</evidence>
<evidence type="ECO:0000256" key="10">
    <source>
        <dbReference type="ARBA" id="ARBA00023315"/>
    </source>
</evidence>
<keyword evidence="6 12" id="KW-0276">Fatty acid metabolism</keyword>
<dbReference type="OrthoDB" id="9815506at2"/>
<comment type="subunit">
    <text evidence="12">Homodimer.</text>
</comment>
<evidence type="ECO:0000256" key="11">
    <source>
        <dbReference type="ARBA" id="ARBA00051096"/>
    </source>
</evidence>
<accession>A0A2S8SVF8</accession>
<evidence type="ECO:0000259" key="13">
    <source>
        <dbReference type="Pfam" id="PF08541"/>
    </source>
</evidence>
<dbReference type="CDD" id="cd00830">
    <property type="entry name" value="KAS_III"/>
    <property type="match status" value="1"/>
</dbReference>
<dbReference type="FunFam" id="3.40.47.10:FF:000004">
    <property type="entry name" value="3-oxoacyl-[acyl-carrier-protein] synthase 3"/>
    <property type="match status" value="1"/>
</dbReference>
<dbReference type="SUPFAM" id="SSF53901">
    <property type="entry name" value="Thiolase-like"/>
    <property type="match status" value="1"/>
</dbReference>
<name>A0A2S8SVF8_9BACT</name>
<organism evidence="15 16">
    <name type="scientific">Abditibacterium utsteinense</name>
    <dbReference type="NCBI Taxonomy" id="1960156"/>
    <lineage>
        <taxon>Bacteria</taxon>
        <taxon>Pseudomonadati</taxon>
        <taxon>Abditibacteriota</taxon>
        <taxon>Abditibacteriia</taxon>
        <taxon>Abditibacteriales</taxon>
        <taxon>Abditibacteriaceae</taxon>
        <taxon>Abditibacterium</taxon>
    </lineage>
</organism>
<keyword evidence="4 12" id="KW-0444">Lipid biosynthesis</keyword>
<dbReference type="InterPro" id="IPR013751">
    <property type="entry name" value="ACP_syn_III_N"/>
</dbReference>
<dbReference type="UniPathway" id="UPA00094"/>
<dbReference type="PANTHER" id="PTHR43091">
    <property type="entry name" value="3-OXOACYL-[ACYL-CARRIER-PROTEIN] SYNTHASE"/>
    <property type="match status" value="1"/>
</dbReference>
<evidence type="ECO:0000256" key="5">
    <source>
        <dbReference type="ARBA" id="ARBA00022679"/>
    </source>
</evidence>
<sequence length="330" mass="34605">MDSNSTSLPAPNTPFFAGISGLGHYAPERILTNFDLEKIVETSDEWIRSRTGIGQRHVAADGESTADIAFHAAQKALEDAGIGASEIDLIIVATCTPDFQFPATAAIVQDKLGARCAAFDLEAACSGFVYGLVVAAQFIASGAMKNVLVIGAEVMSRVVDWNDRNTAVLFGDGAGAAVVSAVPAEYGLLGFDLGANGAGGPLLKCSTRAEAGESGKVFQNGREVYKFAVHAMGESAHRALEKCGLSGDDVDLLVPHQANIRIIESAAKRLGMPMEKVFLNLQNYGNTSAASIPIALSEAKINGHLKRGQHVVVVGFGAGLTWASGVLRWF</sequence>
<dbReference type="Gene3D" id="3.40.47.10">
    <property type="match status" value="1"/>
</dbReference>
<dbReference type="InterPro" id="IPR016039">
    <property type="entry name" value="Thiolase-like"/>
</dbReference>
<dbReference type="PANTHER" id="PTHR43091:SF1">
    <property type="entry name" value="BETA-KETOACYL-[ACYL-CARRIER-PROTEIN] SYNTHASE III, CHLOROPLASTIC"/>
    <property type="match status" value="1"/>
</dbReference>
<dbReference type="GO" id="GO:0005737">
    <property type="term" value="C:cytoplasm"/>
    <property type="evidence" value="ECO:0007669"/>
    <property type="project" value="UniProtKB-SubCell"/>
</dbReference>
<evidence type="ECO:0000256" key="2">
    <source>
        <dbReference type="ARBA" id="ARBA00008642"/>
    </source>
</evidence>
<feature type="domain" description="Beta-ketoacyl-[acyl-carrier-protein] synthase III C-terminal" evidence="13">
    <location>
        <begin position="240"/>
        <end position="329"/>
    </location>
</feature>
<feature type="active site" evidence="12">
    <location>
        <position position="125"/>
    </location>
</feature>
<feature type="domain" description="Beta-ketoacyl-[acyl-carrier-protein] synthase III N-terminal" evidence="14">
    <location>
        <begin position="119"/>
        <end position="197"/>
    </location>
</feature>
<protein>
    <recommendedName>
        <fullName evidence="3 12">Beta-ketoacyl-[acyl-carrier-protein] synthase III</fullName>
        <shortName evidence="12">Beta-ketoacyl-ACP synthase III</shortName>
        <shortName evidence="12">KAS III</shortName>
        <ecNumber evidence="3 12">2.3.1.180</ecNumber>
    </recommendedName>
    <alternativeName>
        <fullName evidence="12">3-oxoacyl-[acyl-carrier-protein] synthase 3</fullName>
    </alternativeName>
    <alternativeName>
        <fullName evidence="12">3-oxoacyl-[acyl-carrier-protein] synthase III</fullName>
    </alternativeName>
</protein>
<dbReference type="InParanoid" id="A0A2S8SVF8"/>
<dbReference type="FunCoup" id="A0A2S8SVF8">
    <property type="interactions" value="421"/>
</dbReference>
<evidence type="ECO:0000259" key="14">
    <source>
        <dbReference type="Pfam" id="PF08545"/>
    </source>
</evidence>